<gene>
    <name evidence="2" type="primary">LOC122151604</name>
</gene>
<protein>
    <submittedName>
        <fullName evidence="2">Vomeronasal type-1 receptor 4-like</fullName>
    </submittedName>
</protein>
<evidence type="ECO:0000313" key="2">
    <source>
        <dbReference type="RefSeq" id="XP_042638978.1"/>
    </source>
</evidence>
<keyword evidence="1" id="KW-1185">Reference proteome</keyword>
<feature type="non-terminal residue" evidence="2">
    <location>
        <position position="1"/>
    </location>
</feature>
<organism evidence="1 2">
    <name type="scientific">Orycteropus afer afer</name>
    <dbReference type="NCBI Taxonomy" id="1230840"/>
    <lineage>
        <taxon>Eukaryota</taxon>
        <taxon>Metazoa</taxon>
        <taxon>Chordata</taxon>
        <taxon>Craniata</taxon>
        <taxon>Vertebrata</taxon>
        <taxon>Euteleostomi</taxon>
        <taxon>Mammalia</taxon>
        <taxon>Eutheria</taxon>
        <taxon>Afrotheria</taxon>
        <taxon>Tubulidentata</taxon>
        <taxon>Orycteropodidae</taxon>
        <taxon>Orycteropus</taxon>
    </lineage>
</organism>
<name>A0AC54ZEP8_ORYAF</name>
<reference evidence="2" key="1">
    <citation type="submission" date="2025-08" db="UniProtKB">
        <authorList>
            <consortium name="RefSeq"/>
        </authorList>
    </citation>
    <scope>IDENTIFICATION</scope>
</reference>
<sequence>KVLFYIHRVGRGVAFGSTCLLSIFQAVTVSPGNCRWAELKVKAPKCAGSSLVPCWLLQVLVNTIFPMYLTSKWSNKSITSKKDHGYCSSVRHDKTAESLYAALLPFPDVVSLGLMLWASGSMVFILYRHKQRAQHIHRNVSLRSSPETRATQTILVLLSTFVCFYTLCLIFQVFMSAFYHPAWWLVNTAAVTDVCYPTVSPFILMNRHSSVSRLHSPWIRKTKFPHLIRNS</sequence>
<accession>A0AC54ZEP8</accession>
<proteinExistence type="predicted"/>
<dbReference type="Proteomes" id="UP000694850">
    <property type="component" value="Unplaced"/>
</dbReference>
<dbReference type="RefSeq" id="XP_042638978.1">
    <property type="nucleotide sequence ID" value="XM_042783044.1"/>
</dbReference>
<evidence type="ECO:0000313" key="1">
    <source>
        <dbReference type="Proteomes" id="UP000694850"/>
    </source>
</evidence>